<evidence type="ECO:0000256" key="1">
    <source>
        <dbReference type="ARBA" id="ARBA00022428"/>
    </source>
</evidence>
<name>A0A1F6TZ99_9PROT</name>
<dbReference type="EMBL" id="MFTC01000069">
    <property type="protein sequence ID" value="OGI50427.1"/>
    <property type="molecule type" value="Genomic_DNA"/>
</dbReference>
<proteinExistence type="predicted"/>
<dbReference type="Gene3D" id="3.40.50.150">
    <property type="entry name" value="Vaccinia Virus protein VP39"/>
    <property type="match status" value="1"/>
</dbReference>
<dbReference type="AlphaFoldDB" id="A0A1F6TZ99"/>
<evidence type="ECO:0000313" key="5">
    <source>
        <dbReference type="EMBL" id="OGI50427.1"/>
    </source>
</evidence>
<keyword evidence="1" id="KW-0474">Menaquinone biosynthesis</keyword>
<dbReference type="Proteomes" id="UP000179037">
    <property type="component" value="Unassembled WGS sequence"/>
</dbReference>
<dbReference type="GO" id="GO:0009234">
    <property type="term" value="P:menaquinone biosynthetic process"/>
    <property type="evidence" value="ECO:0007669"/>
    <property type="project" value="UniProtKB-KW"/>
</dbReference>
<keyword evidence="4" id="KW-0949">S-adenosyl-L-methionine</keyword>
<evidence type="ECO:0000256" key="3">
    <source>
        <dbReference type="ARBA" id="ARBA00022679"/>
    </source>
</evidence>
<comment type="caution">
    <text evidence="5">The sequence shown here is derived from an EMBL/GenBank/DDBJ whole genome shotgun (WGS) entry which is preliminary data.</text>
</comment>
<dbReference type="PROSITE" id="PS51608">
    <property type="entry name" value="SAM_MT_UBIE"/>
    <property type="match status" value="1"/>
</dbReference>
<dbReference type="PANTHER" id="PTHR43591">
    <property type="entry name" value="METHYLTRANSFERASE"/>
    <property type="match status" value="1"/>
</dbReference>
<evidence type="ECO:0000256" key="4">
    <source>
        <dbReference type="ARBA" id="ARBA00022691"/>
    </source>
</evidence>
<gene>
    <name evidence="5" type="ORF">A3A87_09485</name>
</gene>
<sequence length="254" mass="28752">MSYCYAGKENAREKAFEPIWSNDLDAVFSDVARYYDRANVLATFGLLSRLRDRFISTIDIQPSHKVLDVCAGTNVIGISLLKKQPGLDVYAADRSIAMQQVGRDRAQHHGFRIKAFICDVHRLPFPDNYFDVVTLQWATRHLRVIEAFSEINRVLKPGGHFHHCDMLRPANRLVEQAYYVYLKILMGIIPRVFRSGPASMKCRDYFIQAIRMFYSTEELSALLAELGFSNVIGNSVLGGTVGFHKAHKPQPGVA</sequence>
<dbReference type="InterPro" id="IPR029063">
    <property type="entry name" value="SAM-dependent_MTases_sf"/>
</dbReference>
<evidence type="ECO:0000313" key="6">
    <source>
        <dbReference type="Proteomes" id="UP000179037"/>
    </source>
</evidence>
<evidence type="ECO:0008006" key="7">
    <source>
        <dbReference type="Google" id="ProtNLM"/>
    </source>
</evidence>
<keyword evidence="2" id="KW-0489">Methyltransferase</keyword>
<keyword evidence="3" id="KW-0808">Transferase</keyword>
<dbReference type="GO" id="GO:0032259">
    <property type="term" value="P:methylation"/>
    <property type="evidence" value="ECO:0007669"/>
    <property type="project" value="UniProtKB-KW"/>
</dbReference>
<dbReference type="SUPFAM" id="SSF53335">
    <property type="entry name" value="S-adenosyl-L-methionine-dependent methyltransferases"/>
    <property type="match status" value="1"/>
</dbReference>
<organism evidence="5 6">
    <name type="scientific">Candidatus Muproteobacteria bacterium RIFCSPLOWO2_01_FULL_60_18</name>
    <dbReference type="NCBI Taxonomy" id="1817768"/>
    <lineage>
        <taxon>Bacteria</taxon>
        <taxon>Pseudomonadati</taxon>
        <taxon>Pseudomonadota</taxon>
        <taxon>Candidatus Muproteobacteria</taxon>
    </lineage>
</organism>
<dbReference type="CDD" id="cd02440">
    <property type="entry name" value="AdoMet_MTases"/>
    <property type="match status" value="1"/>
</dbReference>
<dbReference type="InterPro" id="IPR004033">
    <property type="entry name" value="UbiE/COQ5_MeTrFase"/>
</dbReference>
<dbReference type="STRING" id="1817768.A3A87_09485"/>
<reference evidence="5 6" key="1">
    <citation type="journal article" date="2016" name="Nat. Commun.">
        <title>Thousands of microbial genomes shed light on interconnected biogeochemical processes in an aquifer system.</title>
        <authorList>
            <person name="Anantharaman K."/>
            <person name="Brown C.T."/>
            <person name="Hug L.A."/>
            <person name="Sharon I."/>
            <person name="Castelle C.J."/>
            <person name="Probst A.J."/>
            <person name="Thomas B.C."/>
            <person name="Singh A."/>
            <person name="Wilkins M.J."/>
            <person name="Karaoz U."/>
            <person name="Brodie E.L."/>
            <person name="Williams K.H."/>
            <person name="Hubbard S.S."/>
            <person name="Banfield J.F."/>
        </authorList>
    </citation>
    <scope>NUCLEOTIDE SEQUENCE [LARGE SCALE GENOMIC DNA]</scope>
</reference>
<evidence type="ECO:0000256" key="2">
    <source>
        <dbReference type="ARBA" id="ARBA00022603"/>
    </source>
</evidence>
<protein>
    <recommendedName>
        <fullName evidence="7">Demethylmenaquinone methyltransferase</fullName>
    </recommendedName>
</protein>
<dbReference type="GO" id="GO:0008168">
    <property type="term" value="F:methyltransferase activity"/>
    <property type="evidence" value="ECO:0007669"/>
    <property type="project" value="UniProtKB-KW"/>
</dbReference>
<dbReference type="PANTHER" id="PTHR43591:SF24">
    <property type="entry name" value="2-METHOXY-6-POLYPRENYL-1,4-BENZOQUINOL METHYLASE, MITOCHONDRIAL"/>
    <property type="match status" value="1"/>
</dbReference>
<accession>A0A1F6TZ99</accession>
<dbReference type="Pfam" id="PF01209">
    <property type="entry name" value="Ubie_methyltran"/>
    <property type="match status" value="1"/>
</dbReference>